<feature type="compositionally biased region" description="Basic and acidic residues" evidence="6">
    <location>
        <begin position="113"/>
        <end position="123"/>
    </location>
</feature>
<feature type="compositionally biased region" description="Gly residues" evidence="6">
    <location>
        <begin position="142"/>
        <end position="160"/>
    </location>
</feature>
<accession>A0A0K8TP54</accession>
<evidence type="ECO:0000259" key="7">
    <source>
        <dbReference type="Pfam" id="PF03501"/>
    </source>
</evidence>
<evidence type="ECO:0000256" key="5">
    <source>
        <dbReference type="ARBA" id="ARBA00023274"/>
    </source>
</evidence>
<dbReference type="InterPro" id="IPR036388">
    <property type="entry name" value="WH-like_DNA-bd_sf"/>
</dbReference>
<dbReference type="InterPro" id="IPR037447">
    <property type="entry name" value="Ribosomal_eS10"/>
</dbReference>
<organism evidence="8">
    <name type="scientific">Tabanus bromius</name>
    <name type="common">Band-eyed brown horse fly</name>
    <dbReference type="NCBI Taxonomy" id="304241"/>
    <lineage>
        <taxon>Eukaryota</taxon>
        <taxon>Metazoa</taxon>
        <taxon>Ecdysozoa</taxon>
        <taxon>Arthropoda</taxon>
        <taxon>Hexapoda</taxon>
        <taxon>Insecta</taxon>
        <taxon>Pterygota</taxon>
        <taxon>Neoptera</taxon>
        <taxon>Endopterygota</taxon>
        <taxon>Diptera</taxon>
        <taxon>Brachycera</taxon>
        <taxon>Tabanomorpha</taxon>
        <taxon>Tabanoidea</taxon>
        <taxon>Tabanidae</taxon>
        <taxon>Tabanus</taxon>
    </lineage>
</organism>
<dbReference type="GO" id="GO:0022627">
    <property type="term" value="C:cytosolic small ribosomal subunit"/>
    <property type="evidence" value="ECO:0007669"/>
    <property type="project" value="TreeGrafter"/>
</dbReference>
<evidence type="ECO:0000256" key="2">
    <source>
        <dbReference type="ARBA" id="ARBA00007278"/>
    </source>
</evidence>
<feature type="domain" description="Plectin/eS10 N-terminal" evidence="7">
    <location>
        <begin position="3"/>
        <end position="96"/>
    </location>
</feature>
<protein>
    <submittedName>
        <fullName evidence="8">Putative 40s ribosomal protein s10b</fullName>
    </submittedName>
</protein>
<dbReference type="Gene3D" id="1.10.10.10">
    <property type="entry name" value="Winged helix-like DNA-binding domain superfamily/Winged helix DNA-binding domain"/>
    <property type="match status" value="1"/>
</dbReference>
<dbReference type="InterPro" id="IPR005326">
    <property type="entry name" value="Plectin_eS10_N"/>
</dbReference>
<evidence type="ECO:0000256" key="6">
    <source>
        <dbReference type="SAM" id="MobiDB-lite"/>
    </source>
</evidence>
<comment type="similarity">
    <text evidence="2">Belongs to the eukaryotic ribosomal protein eS10 family.</text>
</comment>
<dbReference type="PANTHER" id="PTHR12146">
    <property type="entry name" value="40S RIBOSOMAL PROTEIN S10"/>
    <property type="match status" value="1"/>
</dbReference>
<dbReference type="FunFam" id="1.10.10.10:FF:000025">
    <property type="entry name" value="40S ribosomal protein S10"/>
    <property type="match status" value="1"/>
</dbReference>
<dbReference type="GO" id="GO:0003735">
    <property type="term" value="F:structural constituent of ribosome"/>
    <property type="evidence" value="ECO:0007669"/>
    <property type="project" value="TreeGrafter"/>
</dbReference>
<dbReference type="Pfam" id="PF03501">
    <property type="entry name" value="S10_plectin"/>
    <property type="match status" value="1"/>
</dbReference>
<dbReference type="PANTHER" id="PTHR12146:SF0">
    <property type="entry name" value="RIBOSOMAL PROTEIN S10"/>
    <property type="match status" value="1"/>
</dbReference>
<reference evidence="8" key="1">
    <citation type="journal article" date="2015" name="Insect Biochem. Mol. Biol.">
        <title>An insight into the sialome of the horse fly, Tabanus bromius.</title>
        <authorList>
            <person name="Ribeiro J.M."/>
            <person name="Kazimirova M."/>
            <person name="Takac P."/>
            <person name="Andersen J.F."/>
            <person name="Francischetti I.M."/>
        </authorList>
    </citation>
    <scope>NUCLEOTIDE SEQUENCE</scope>
</reference>
<dbReference type="GO" id="GO:0002181">
    <property type="term" value="P:cytoplasmic translation"/>
    <property type="evidence" value="ECO:0007669"/>
    <property type="project" value="UniProtKB-ARBA"/>
</dbReference>
<evidence type="ECO:0000313" key="8">
    <source>
        <dbReference type="EMBL" id="JAI15943.1"/>
    </source>
</evidence>
<evidence type="ECO:0000256" key="1">
    <source>
        <dbReference type="ARBA" id="ARBA00004496"/>
    </source>
</evidence>
<sequence>MFMPKKHRDTIYKYLFREGVIVAKKDFHLPKHPDLEEDIPNLHVIKTLQSLHSRGLVAEQFAWRHYYWYLTNDGIEYLRSYLHLQPENVPATLKRAARSETGRPRPTAAPRTDGTKTGEDRSAYRRAPGGGAGGDKKADVGPGAGGVEFRGGFGRGQRPQ</sequence>
<comment type="subcellular location">
    <subcellularLocation>
        <location evidence="1">Cytoplasm</location>
    </subcellularLocation>
</comment>
<keyword evidence="4 8" id="KW-0689">Ribosomal protein</keyword>
<evidence type="ECO:0000256" key="3">
    <source>
        <dbReference type="ARBA" id="ARBA00022490"/>
    </source>
</evidence>
<keyword evidence="3" id="KW-0963">Cytoplasm</keyword>
<dbReference type="EMBL" id="GDAI01001660">
    <property type="protein sequence ID" value="JAI15943.1"/>
    <property type="molecule type" value="mRNA"/>
</dbReference>
<feature type="region of interest" description="Disordered" evidence="6">
    <location>
        <begin position="93"/>
        <end position="160"/>
    </location>
</feature>
<dbReference type="AlphaFoldDB" id="A0A0K8TP54"/>
<keyword evidence="5" id="KW-0687">Ribonucleoprotein</keyword>
<dbReference type="GO" id="GO:0003723">
    <property type="term" value="F:RNA binding"/>
    <property type="evidence" value="ECO:0007669"/>
    <property type="project" value="TreeGrafter"/>
</dbReference>
<evidence type="ECO:0000256" key="4">
    <source>
        <dbReference type="ARBA" id="ARBA00022980"/>
    </source>
</evidence>
<proteinExistence type="evidence at transcript level"/>
<name>A0A0K8TP54_TABBR</name>